<dbReference type="Pfam" id="PF00561">
    <property type="entry name" value="Abhydrolase_1"/>
    <property type="match status" value="1"/>
</dbReference>
<dbReference type="Gene3D" id="3.40.50.1820">
    <property type="entry name" value="alpha/beta hydrolase"/>
    <property type="match status" value="1"/>
</dbReference>
<dbReference type="InterPro" id="IPR029058">
    <property type="entry name" value="AB_hydrolase_fold"/>
</dbReference>
<accession>A0A497XF59</accession>
<proteinExistence type="predicted"/>
<evidence type="ECO:0000256" key="1">
    <source>
        <dbReference type="ARBA" id="ARBA00022801"/>
    </source>
</evidence>
<dbReference type="SUPFAM" id="SSF53474">
    <property type="entry name" value="alpha/beta-Hydrolases"/>
    <property type="match status" value="1"/>
</dbReference>
<protein>
    <submittedName>
        <fullName evidence="3">Pimeloyl-ACP methyl ester carboxylesterase</fullName>
    </submittedName>
</protein>
<dbReference type="PANTHER" id="PTHR43798:SF31">
    <property type="entry name" value="AB HYDROLASE SUPERFAMILY PROTEIN YCLE"/>
    <property type="match status" value="1"/>
</dbReference>
<evidence type="ECO:0000259" key="2">
    <source>
        <dbReference type="Pfam" id="PF00561"/>
    </source>
</evidence>
<feature type="domain" description="AB hydrolase-1" evidence="2">
    <location>
        <begin position="32"/>
        <end position="273"/>
    </location>
</feature>
<dbReference type="InterPro" id="IPR000073">
    <property type="entry name" value="AB_hydrolase_1"/>
</dbReference>
<sequence length="293" mass="31541">MQMTRRKVKCLSRAGFHDMAYVEWGDPGNPRVLVCVHGLTRCGRDFDFLAQALAADYRVVCPDVVGRGASSWLADKSLYGIPQYCADMTVLLARLDVETVDWLGTSMGGLIGMTLAAQQDPPVARLILNDVGPVLSAAAIARIGEYVGKMPHFPDPLAGEAWLRAVLAPFGALEDAQWRHLAEHSLRRDSDGQWQLHYDPGIAEPFRAAMAAEGGAQDVTLWPVYDAIRCPTLVVRGTQSDLLSAATAAEMAARGPRARTVEVSGVGHAPVFTDEFQIGIVRDFLGSGPGSLG</sequence>
<dbReference type="AlphaFoldDB" id="A0A497XF59"/>
<dbReference type="PANTHER" id="PTHR43798">
    <property type="entry name" value="MONOACYLGLYCEROL LIPASE"/>
    <property type="match status" value="1"/>
</dbReference>
<dbReference type="GO" id="GO:0016787">
    <property type="term" value="F:hydrolase activity"/>
    <property type="evidence" value="ECO:0007669"/>
    <property type="project" value="UniProtKB-KW"/>
</dbReference>
<gene>
    <name evidence="3" type="ORF">DFR35_1969</name>
</gene>
<dbReference type="Proteomes" id="UP000268908">
    <property type="component" value="Unassembled WGS sequence"/>
</dbReference>
<keyword evidence="1" id="KW-0378">Hydrolase</keyword>
<evidence type="ECO:0000313" key="3">
    <source>
        <dbReference type="EMBL" id="RLJ65309.1"/>
    </source>
</evidence>
<comment type="caution">
    <text evidence="3">The sequence shown here is derived from an EMBL/GenBank/DDBJ whole genome shotgun (WGS) entry which is preliminary data.</text>
</comment>
<keyword evidence="4" id="KW-1185">Reference proteome</keyword>
<reference evidence="3 4" key="1">
    <citation type="submission" date="2018-10" db="EMBL/GenBank/DDBJ databases">
        <title>Genomic Encyclopedia of Type Strains, Phase IV (KMG-IV): sequencing the most valuable type-strain genomes for metagenomic binning, comparative biology and taxonomic classification.</title>
        <authorList>
            <person name="Goeker M."/>
        </authorList>
    </citation>
    <scope>NUCLEOTIDE SEQUENCE [LARGE SCALE GENOMIC DNA]</scope>
    <source>
        <strain evidence="3 4">DSM 26916</strain>
    </source>
</reference>
<dbReference type="RefSeq" id="WP_207855969.1">
    <property type="nucleotide sequence ID" value="NZ_BHVV01000008.1"/>
</dbReference>
<evidence type="ECO:0000313" key="4">
    <source>
        <dbReference type="Proteomes" id="UP000268908"/>
    </source>
</evidence>
<organism evidence="3 4">
    <name type="scientific">Sulfurisoma sediminicola</name>
    <dbReference type="NCBI Taxonomy" id="1381557"/>
    <lineage>
        <taxon>Bacteria</taxon>
        <taxon>Pseudomonadati</taxon>
        <taxon>Pseudomonadota</taxon>
        <taxon>Betaproteobacteria</taxon>
        <taxon>Nitrosomonadales</taxon>
        <taxon>Sterolibacteriaceae</taxon>
        <taxon>Sulfurisoma</taxon>
    </lineage>
</organism>
<dbReference type="PRINTS" id="PR00111">
    <property type="entry name" value="ABHYDROLASE"/>
</dbReference>
<dbReference type="InterPro" id="IPR050266">
    <property type="entry name" value="AB_hydrolase_sf"/>
</dbReference>
<dbReference type="EMBL" id="RCCI01000005">
    <property type="protein sequence ID" value="RLJ65309.1"/>
    <property type="molecule type" value="Genomic_DNA"/>
</dbReference>
<dbReference type="GO" id="GO:0016020">
    <property type="term" value="C:membrane"/>
    <property type="evidence" value="ECO:0007669"/>
    <property type="project" value="TreeGrafter"/>
</dbReference>
<name>A0A497XF59_9PROT</name>